<dbReference type="InterPro" id="IPR002577">
    <property type="entry name" value="HTH_HxlR"/>
</dbReference>
<keyword evidence="6" id="KW-1185">Reference proteome</keyword>
<evidence type="ECO:0000256" key="1">
    <source>
        <dbReference type="ARBA" id="ARBA00023015"/>
    </source>
</evidence>
<evidence type="ECO:0000256" key="3">
    <source>
        <dbReference type="ARBA" id="ARBA00023163"/>
    </source>
</evidence>
<evidence type="ECO:0000313" key="5">
    <source>
        <dbReference type="EMBL" id="MFN1217351.1"/>
    </source>
</evidence>
<evidence type="ECO:0000256" key="2">
    <source>
        <dbReference type="ARBA" id="ARBA00023125"/>
    </source>
</evidence>
<dbReference type="InterPro" id="IPR036390">
    <property type="entry name" value="WH_DNA-bd_sf"/>
</dbReference>
<dbReference type="RefSeq" id="WP_409356606.1">
    <property type="nucleotide sequence ID" value="NZ_JBJXVJ010000002.1"/>
</dbReference>
<dbReference type="Gene3D" id="1.10.10.10">
    <property type="entry name" value="Winged helix-like DNA-binding domain superfamily/Winged helix DNA-binding domain"/>
    <property type="match status" value="1"/>
</dbReference>
<keyword evidence="1" id="KW-0805">Transcription regulation</keyword>
<reference evidence="5 6" key="1">
    <citation type="submission" date="2024-12" db="EMBL/GenBank/DDBJ databases">
        <title>Draft genome sequence of Chryseobacterium kwangjuense AG447.</title>
        <authorList>
            <person name="Cheptsov V.S."/>
            <person name="Belov A."/>
            <person name="Zavarzina A.G."/>
        </authorList>
    </citation>
    <scope>NUCLEOTIDE SEQUENCE [LARGE SCALE GENOMIC DNA]</scope>
    <source>
        <strain evidence="5 6">AG447</strain>
    </source>
</reference>
<gene>
    <name evidence="5" type="ORF">ACKW6Q_10310</name>
</gene>
<dbReference type="Pfam" id="PF01638">
    <property type="entry name" value="HxlR"/>
    <property type="match status" value="1"/>
</dbReference>
<dbReference type="PROSITE" id="PS51118">
    <property type="entry name" value="HTH_HXLR"/>
    <property type="match status" value="1"/>
</dbReference>
<dbReference type="PANTHER" id="PTHR33204">
    <property type="entry name" value="TRANSCRIPTIONAL REGULATOR, MARR FAMILY"/>
    <property type="match status" value="1"/>
</dbReference>
<proteinExistence type="predicted"/>
<evidence type="ECO:0000313" key="6">
    <source>
        <dbReference type="Proteomes" id="UP001634154"/>
    </source>
</evidence>
<accession>A0ABW9K2Q6</accession>
<sequence>MAKIIENGIEREASCTEELYAMRDSLDVLGGKWKLMILRYLTNRTDQQIHFKKLQRGITGISAKMLSKELKELEINLLITRTIQDTKPITVTYAVTEYGKSVLPVTETLVNWGIIHREKIKESMGGGEDLKLKD</sequence>
<keyword evidence="2" id="KW-0238">DNA-binding</keyword>
<organism evidence="5 6">
    <name type="scientific">Chryseobacterium kwangjuense</name>
    <dbReference type="NCBI Taxonomy" id="267125"/>
    <lineage>
        <taxon>Bacteria</taxon>
        <taxon>Pseudomonadati</taxon>
        <taxon>Bacteroidota</taxon>
        <taxon>Flavobacteriia</taxon>
        <taxon>Flavobacteriales</taxon>
        <taxon>Weeksellaceae</taxon>
        <taxon>Chryseobacterium group</taxon>
        <taxon>Chryseobacterium</taxon>
    </lineage>
</organism>
<feature type="domain" description="HTH hxlR-type" evidence="4">
    <location>
        <begin position="15"/>
        <end position="121"/>
    </location>
</feature>
<dbReference type="SUPFAM" id="SSF46785">
    <property type="entry name" value="Winged helix' DNA-binding domain"/>
    <property type="match status" value="1"/>
</dbReference>
<name>A0ABW9K2Q6_9FLAO</name>
<comment type="caution">
    <text evidence="5">The sequence shown here is derived from an EMBL/GenBank/DDBJ whole genome shotgun (WGS) entry which is preliminary data.</text>
</comment>
<dbReference type="Proteomes" id="UP001634154">
    <property type="component" value="Unassembled WGS sequence"/>
</dbReference>
<keyword evidence="3" id="KW-0804">Transcription</keyword>
<protein>
    <submittedName>
        <fullName evidence="5">Winged helix-turn-helix transcriptional regulator</fullName>
    </submittedName>
</protein>
<dbReference type="PANTHER" id="PTHR33204:SF29">
    <property type="entry name" value="TRANSCRIPTIONAL REGULATOR"/>
    <property type="match status" value="1"/>
</dbReference>
<evidence type="ECO:0000259" key="4">
    <source>
        <dbReference type="PROSITE" id="PS51118"/>
    </source>
</evidence>
<dbReference type="EMBL" id="JBJXVJ010000002">
    <property type="protein sequence ID" value="MFN1217351.1"/>
    <property type="molecule type" value="Genomic_DNA"/>
</dbReference>
<dbReference type="InterPro" id="IPR036388">
    <property type="entry name" value="WH-like_DNA-bd_sf"/>
</dbReference>